<feature type="domain" description="Flagellar motor switch protein FliN-like C-terminal" evidence="9">
    <location>
        <begin position="138"/>
        <end position="208"/>
    </location>
</feature>
<dbReference type="PANTHER" id="PTHR43484:SF1">
    <property type="entry name" value="FLAGELLAR MOTOR SWITCH PROTEIN FLIN"/>
    <property type="match status" value="1"/>
</dbReference>
<evidence type="ECO:0000256" key="3">
    <source>
        <dbReference type="ARBA" id="ARBA00021897"/>
    </source>
</evidence>
<organism evidence="10 11">
    <name type="scientific">Rubinisphaera italica</name>
    <dbReference type="NCBI Taxonomy" id="2527969"/>
    <lineage>
        <taxon>Bacteria</taxon>
        <taxon>Pseudomonadati</taxon>
        <taxon>Planctomycetota</taxon>
        <taxon>Planctomycetia</taxon>
        <taxon>Planctomycetales</taxon>
        <taxon>Planctomycetaceae</taxon>
        <taxon>Rubinisphaera</taxon>
    </lineage>
</organism>
<dbReference type="PRINTS" id="PR00956">
    <property type="entry name" value="FLGMOTORFLIN"/>
</dbReference>
<protein>
    <recommendedName>
        <fullName evidence="3">Flagellar motor switch protein FliN</fullName>
    </recommendedName>
</protein>
<evidence type="ECO:0000313" key="11">
    <source>
        <dbReference type="Proteomes" id="UP000316095"/>
    </source>
</evidence>
<evidence type="ECO:0000259" key="9">
    <source>
        <dbReference type="Pfam" id="PF01052"/>
    </source>
</evidence>
<dbReference type="GO" id="GO:0005886">
    <property type="term" value="C:plasma membrane"/>
    <property type="evidence" value="ECO:0007669"/>
    <property type="project" value="UniProtKB-SubCell"/>
</dbReference>
<dbReference type="InterPro" id="IPR001543">
    <property type="entry name" value="FliN-like_C"/>
</dbReference>
<dbReference type="GO" id="GO:0009425">
    <property type="term" value="C:bacterial-type flagellum basal body"/>
    <property type="evidence" value="ECO:0007669"/>
    <property type="project" value="InterPro"/>
</dbReference>
<dbReference type="Gene3D" id="2.30.330.10">
    <property type="entry name" value="SpoA-like"/>
    <property type="match status" value="1"/>
</dbReference>
<dbReference type="Proteomes" id="UP000316095">
    <property type="component" value="Unassembled WGS sequence"/>
</dbReference>
<evidence type="ECO:0000256" key="6">
    <source>
        <dbReference type="ARBA" id="ARBA00022779"/>
    </source>
</evidence>
<dbReference type="InterPro" id="IPR051469">
    <property type="entry name" value="FliN/MopA/SpaO"/>
</dbReference>
<evidence type="ECO:0000256" key="8">
    <source>
        <dbReference type="SAM" id="MobiDB-lite"/>
    </source>
</evidence>
<name>A0A5C5XGT8_9PLAN</name>
<dbReference type="PANTHER" id="PTHR43484">
    <property type="match status" value="1"/>
</dbReference>
<dbReference type="EMBL" id="SJPG01000001">
    <property type="protein sequence ID" value="TWT62034.1"/>
    <property type="molecule type" value="Genomic_DNA"/>
</dbReference>
<dbReference type="NCBIfam" id="TIGR02480">
    <property type="entry name" value="fliN"/>
    <property type="match status" value="1"/>
</dbReference>
<dbReference type="Pfam" id="PF01052">
    <property type="entry name" value="FliMN_C"/>
    <property type="match status" value="1"/>
</dbReference>
<feature type="compositionally biased region" description="Acidic residues" evidence="8">
    <location>
        <begin position="1"/>
        <end position="11"/>
    </location>
</feature>
<comment type="caution">
    <text evidence="10">The sequence shown here is derived from an EMBL/GenBank/DDBJ whole genome shotgun (WGS) entry which is preliminary data.</text>
</comment>
<keyword evidence="10" id="KW-0966">Cell projection</keyword>
<keyword evidence="7" id="KW-0472">Membrane</keyword>
<gene>
    <name evidence="10" type="primary">fliN</name>
    <name evidence="10" type="ORF">Pan54_27730</name>
</gene>
<keyword evidence="5" id="KW-0145">Chemotaxis</keyword>
<keyword evidence="10" id="KW-0969">Cilium</keyword>
<evidence type="ECO:0000256" key="1">
    <source>
        <dbReference type="ARBA" id="ARBA00004413"/>
    </source>
</evidence>
<dbReference type="SUPFAM" id="SSF101801">
    <property type="entry name" value="Surface presentation of antigens (SPOA)"/>
    <property type="match status" value="1"/>
</dbReference>
<dbReference type="InterPro" id="IPR001172">
    <property type="entry name" value="FliN_T3SS_HrcQb"/>
</dbReference>
<dbReference type="GO" id="GO:0006935">
    <property type="term" value="P:chemotaxis"/>
    <property type="evidence" value="ECO:0007669"/>
    <property type="project" value="UniProtKB-KW"/>
</dbReference>
<comment type="similarity">
    <text evidence="2">Belongs to the FliN/MopA/SpaO family.</text>
</comment>
<evidence type="ECO:0000256" key="7">
    <source>
        <dbReference type="ARBA" id="ARBA00023136"/>
    </source>
</evidence>
<evidence type="ECO:0000256" key="4">
    <source>
        <dbReference type="ARBA" id="ARBA00022475"/>
    </source>
</evidence>
<accession>A0A5C5XGT8</accession>
<evidence type="ECO:0000256" key="5">
    <source>
        <dbReference type="ARBA" id="ARBA00022500"/>
    </source>
</evidence>
<dbReference type="InterPro" id="IPR036429">
    <property type="entry name" value="SpoA-like_sf"/>
</dbReference>
<evidence type="ECO:0000256" key="2">
    <source>
        <dbReference type="ARBA" id="ARBA00009226"/>
    </source>
</evidence>
<keyword evidence="4" id="KW-1003">Cell membrane</keyword>
<feature type="compositionally biased region" description="Polar residues" evidence="8">
    <location>
        <begin position="62"/>
        <end position="73"/>
    </location>
</feature>
<comment type="subcellular location">
    <subcellularLocation>
        <location evidence="1">Cell membrane</location>
        <topology evidence="1">Peripheral membrane protein</topology>
        <orientation evidence="1">Cytoplasmic side</orientation>
    </subcellularLocation>
</comment>
<dbReference type="GO" id="GO:0003774">
    <property type="term" value="F:cytoskeletal motor activity"/>
    <property type="evidence" value="ECO:0007669"/>
    <property type="project" value="InterPro"/>
</dbReference>
<keyword evidence="11" id="KW-1185">Reference proteome</keyword>
<evidence type="ECO:0000313" key="10">
    <source>
        <dbReference type="EMBL" id="TWT62034.1"/>
    </source>
</evidence>
<keyword evidence="6" id="KW-0283">Flagellar rotation</keyword>
<dbReference type="InterPro" id="IPR012826">
    <property type="entry name" value="FliN"/>
</dbReference>
<dbReference type="RefSeq" id="WP_207310138.1">
    <property type="nucleotide sequence ID" value="NZ_SJPG01000001.1"/>
</dbReference>
<proteinExistence type="inferred from homology"/>
<sequence length="212" mass="22471">MADDDMIDPSEIEAMLNNRDGISSDSPSSESDEESSSDNTENISDGDLLDASDIEALLAGANSGQSPELSGSETPPKPKPSHATEELLNEAEANLAAAISADFGNHSSQKKDVSGATSLPLQDLNRVLGNSQRGELNLLQDVELDLRIELGRAELQIEEVVSLKSGSVVPLDKLAGDPVDILVNGRLIARGEVLVLNDNFCVRVAEILTPQK</sequence>
<reference evidence="10 11" key="1">
    <citation type="submission" date="2019-02" db="EMBL/GenBank/DDBJ databases">
        <title>Deep-cultivation of Planctomycetes and their phenomic and genomic characterization uncovers novel biology.</title>
        <authorList>
            <person name="Wiegand S."/>
            <person name="Jogler M."/>
            <person name="Boedeker C."/>
            <person name="Pinto D."/>
            <person name="Vollmers J."/>
            <person name="Rivas-Marin E."/>
            <person name="Kohn T."/>
            <person name="Peeters S.H."/>
            <person name="Heuer A."/>
            <person name="Rast P."/>
            <person name="Oberbeckmann S."/>
            <person name="Bunk B."/>
            <person name="Jeske O."/>
            <person name="Meyerdierks A."/>
            <person name="Storesund J.E."/>
            <person name="Kallscheuer N."/>
            <person name="Luecker S."/>
            <person name="Lage O.M."/>
            <person name="Pohl T."/>
            <person name="Merkel B.J."/>
            <person name="Hornburger P."/>
            <person name="Mueller R.-W."/>
            <person name="Bruemmer F."/>
            <person name="Labrenz M."/>
            <person name="Spormann A.M."/>
            <person name="Op Den Camp H."/>
            <person name="Overmann J."/>
            <person name="Amann R."/>
            <person name="Jetten M.S.M."/>
            <person name="Mascher T."/>
            <person name="Medema M.H."/>
            <person name="Devos D.P."/>
            <person name="Kaster A.-K."/>
            <person name="Ovreas L."/>
            <person name="Rohde M."/>
            <person name="Galperin M.Y."/>
            <person name="Jogler C."/>
        </authorList>
    </citation>
    <scope>NUCLEOTIDE SEQUENCE [LARGE SCALE GENOMIC DNA]</scope>
    <source>
        <strain evidence="10 11">Pan54</strain>
    </source>
</reference>
<dbReference type="AlphaFoldDB" id="A0A5C5XGT8"/>
<dbReference type="GO" id="GO:0071973">
    <property type="term" value="P:bacterial-type flagellum-dependent cell motility"/>
    <property type="evidence" value="ECO:0007669"/>
    <property type="project" value="InterPro"/>
</dbReference>
<keyword evidence="10" id="KW-0282">Flagellum</keyword>
<feature type="region of interest" description="Disordered" evidence="8">
    <location>
        <begin position="1"/>
        <end position="84"/>
    </location>
</feature>